<sequence length="141" mass="15724">MTREELKEYLPHREPMLLVDEITMDENNVAHGIYHVRGDEFFLQGHFPGQPVVPGVILCEIIAQSCALLLGDALKGKTPFYTGIDKVKFKHQVVPGDTAEITAYIEKQKGVFYFTHGELRVGGKLCVTGKFSFALIENSGK</sequence>
<dbReference type="InterPro" id="IPR013114">
    <property type="entry name" value="FabA_FabZ"/>
</dbReference>
<name>A0A926DIU5_9FIRM</name>
<dbReference type="SUPFAM" id="SSF54637">
    <property type="entry name" value="Thioesterase/thiol ester dehydrase-isomerase"/>
    <property type="match status" value="1"/>
</dbReference>
<protein>
    <submittedName>
        <fullName evidence="3">3-hydroxyacyl-ACP dehydratase FabZ</fullName>
        <ecNumber evidence="3">4.2.1.59</ecNumber>
    </submittedName>
</protein>
<dbReference type="RefSeq" id="WP_249280634.1">
    <property type="nucleotide sequence ID" value="NZ_JACRSS010000004.1"/>
</dbReference>
<dbReference type="AlphaFoldDB" id="A0A926DIU5"/>
<reference evidence="3" key="1">
    <citation type="submission" date="2020-08" db="EMBL/GenBank/DDBJ databases">
        <title>Genome public.</title>
        <authorList>
            <person name="Liu C."/>
            <person name="Sun Q."/>
        </authorList>
    </citation>
    <scope>NUCLEOTIDE SEQUENCE</scope>
    <source>
        <strain evidence="3">NSJ-63</strain>
    </source>
</reference>
<evidence type="ECO:0000256" key="2">
    <source>
        <dbReference type="ARBA" id="ARBA00023239"/>
    </source>
</evidence>
<keyword evidence="4" id="KW-1185">Reference proteome</keyword>
<dbReference type="InterPro" id="IPR029069">
    <property type="entry name" value="HotDog_dom_sf"/>
</dbReference>
<dbReference type="PANTHER" id="PTHR30272:SF1">
    <property type="entry name" value="3-HYDROXYACYL-[ACYL-CARRIER-PROTEIN] DEHYDRATASE"/>
    <property type="match status" value="1"/>
</dbReference>
<proteinExistence type="inferred from homology"/>
<comment type="caution">
    <text evidence="3">The sequence shown here is derived from an EMBL/GenBank/DDBJ whole genome shotgun (WGS) entry which is preliminary data.</text>
</comment>
<organism evidence="3 4">
    <name type="scientific">Guopingia tenuis</name>
    <dbReference type="NCBI Taxonomy" id="2763656"/>
    <lineage>
        <taxon>Bacteria</taxon>
        <taxon>Bacillati</taxon>
        <taxon>Bacillota</taxon>
        <taxon>Clostridia</taxon>
        <taxon>Christensenellales</taxon>
        <taxon>Christensenellaceae</taxon>
        <taxon>Guopingia</taxon>
    </lineage>
</organism>
<dbReference type="NCBIfam" id="NF000582">
    <property type="entry name" value="PRK00006.1"/>
    <property type="match status" value="1"/>
</dbReference>
<gene>
    <name evidence="3" type="primary">fabZ</name>
    <name evidence="3" type="ORF">H8693_08620</name>
</gene>
<evidence type="ECO:0000313" key="4">
    <source>
        <dbReference type="Proteomes" id="UP000617951"/>
    </source>
</evidence>
<dbReference type="Proteomes" id="UP000617951">
    <property type="component" value="Unassembled WGS sequence"/>
</dbReference>
<dbReference type="CDD" id="cd01288">
    <property type="entry name" value="FabZ"/>
    <property type="match status" value="1"/>
</dbReference>
<dbReference type="Gene3D" id="3.10.129.10">
    <property type="entry name" value="Hotdog Thioesterase"/>
    <property type="match status" value="1"/>
</dbReference>
<dbReference type="PANTHER" id="PTHR30272">
    <property type="entry name" value="3-HYDROXYACYL-[ACYL-CARRIER-PROTEIN] DEHYDRATASE"/>
    <property type="match status" value="1"/>
</dbReference>
<dbReference type="Pfam" id="PF07977">
    <property type="entry name" value="FabA"/>
    <property type="match status" value="1"/>
</dbReference>
<accession>A0A926DIU5</accession>
<dbReference type="EC" id="4.2.1.59" evidence="3"/>
<dbReference type="GO" id="GO:0019171">
    <property type="term" value="F:(3R)-hydroxyacyl-[acyl-carrier-protein] dehydratase activity"/>
    <property type="evidence" value="ECO:0007669"/>
    <property type="project" value="UniProtKB-EC"/>
</dbReference>
<keyword evidence="2 3" id="KW-0456">Lyase</keyword>
<evidence type="ECO:0000256" key="1">
    <source>
        <dbReference type="ARBA" id="ARBA00009174"/>
    </source>
</evidence>
<dbReference type="EMBL" id="JACRSS010000004">
    <property type="protein sequence ID" value="MBC8538996.1"/>
    <property type="molecule type" value="Genomic_DNA"/>
</dbReference>
<comment type="similarity">
    <text evidence="1">Belongs to the thioester dehydratase family. FabZ subfamily.</text>
</comment>
<evidence type="ECO:0000313" key="3">
    <source>
        <dbReference type="EMBL" id="MBC8538996.1"/>
    </source>
</evidence>